<sequence>MSGKQFVVIGLGRFGSSVAKTLYTLGCDVLAIDSSEELVQNISDSVTRAVQADATDEKVLRSLGVRNFDVAIIGTGTDIQTSLLVTLMVKELGVKTVVAKAQNELHAKVLLKIGADRVIFPEKEAGVKLAYSLISSNILDFIELSPEYNIVEIIAIRDWIGKSLNELKLRQRFGLNIIAIKRGNNIKITPSADDIIMEGDNLVVIASTDDINKLNHN</sequence>
<keyword evidence="4" id="KW-1185">Reference proteome</keyword>
<dbReference type="Proteomes" id="UP000001626">
    <property type="component" value="Chromosome"/>
</dbReference>
<dbReference type="SUPFAM" id="SSF51735">
    <property type="entry name" value="NAD(P)-binding Rossmann-fold domains"/>
    <property type="match status" value="1"/>
</dbReference>
<reference evidence="3 4" key="1">
    <citation type="submission" date="2010-08" db="EMBL/GenBank/DDBJ databases">
        <title>Complete sequence of Thermoanaerobacterium thermosaccharolyticum DSM 571.</title>
        <authorList>
            <consortium name="US DOE Joint Genome Institute"/>
            <person name="Lucas S."/>
            <person name="Copeland A."/>
            <person name="Lapidus A."/>
            <person name="Cheng J.-F."/>
            <person name="Bruce D."/>
            <person name="Goodwin L."/>
            <person name="Pitluck S."/>
            <person name="Teshima H."/>
            <person name="Detter J.C."/>
            <person name="Han C."/>
            <person name="Tapia R."/>
            <person name="Land M."/>
            <person name="Hauser L."/>
            <person name="Chang Y.-J."/>
            <person name="Jeffries C."/>
            <person name="Kyrpides N."/>
            <person name="Ivanova N."/>
            <person name="Mikhailova N."/>
            <person name="Hemme C.L."/>
            <person name="Woyke T."/>
        </authorList>
    </citation>
    <scope>NUCLEOTIDE SEQUENCE [LARGE SCALE GENOMIC DNA]</scope>
    <source>
        <strain evidence="4">ATCC 7956 / DSM 571 / NCIMB 9385 / NCA 3814 / NCTC 13789 / WDCM 00135 / 2032</strain>
    </source>
</reference>
<protein>
    <submittedName>
        <fullName evidence="3">TrkA-N domain protein</fullName>
    </submittedName>
</protein>
<dbReference type="InterPro" id="IPR036721">
    <property type="entry name" value="RCK_C_sf"/>
</dbReference>
<dbReference type="EMBL" id="CP002171">
    <property type="protein sequence ID" value="ADL68426.1"/>
    <property type="molecule type" value="Genomic_DNA"/>
</dbReference>
<dbReference type="Gene3D" id="3.30.70.1450">
    <property type="entry name" value="Regulator of K+ conductance, C-terminal domain"/>
    <property type="match status" value="1"/>
</dbReference>
<dbReference type="PANTHER" id="PTHR43833">
    <property type="entry name" value="POTASSIUM CHANNEL PROTEIN 2-RELATED-RELATED"/>
    <property type="match status" value="1"/>
</dbReference>
<dbReference type="SUPFAM" id="SSF116726">
    <property type="entry name" value="TrkA C-terminal domain-like"/>
    <property type="match status" value="1"/>
</dbReference>
<dbReference type="Gene3D" id="3.40.50.720">
    <property type="entry name" value="NAD(P)-binding Rossmann-like Domain"/>
    <property type="match status" value="1"/>
</dbReference>
<dbReference type="HOGENOM" id="CLU_046525_3_2_9"/>
<dbReference type="InterPro" id="IPR003148">
    <property type="entry name" value="RCK_N"/>
</dbReference>
<evidence type="ECO:0000313" key="4">
    <source>
        <dbReference type="Proteomes" id="UP000001626"/>
    </source>
</evidence>
<dbReference type="GO" id="GO:0006813">
    <property type="term" value="P:potassium ion transport"/>
    <property type="evidence" value="ECO:0007669"/>
    <property type="project" value="InterPro"/>
</dbReference>
<dbReference type="Pfam" id="PF02080">
    <property type="entry name" value="TrkA_C"/>
    <property type="match status" value="1"/>
</dbReference>
<feature type="domain" description="RCK N-terminal" evidence="1">
    <location>
        <begin position="3"/>
        <end position="119"/>
    </location>
</feature>
<gene>
    <name evidence="3" type="ordered locus">Tthe_0888</name>
</gene>
<dbReference type="KEGG" id="ttm:Tthe_0888"/>
<dbReference type="InterPro" id="IPR036291">
    <property type="entry name" value="NAD(P)-bd_dom_sf"/>
</dbReference>
<evidence type="ECO:0000313" key="3">
    <source>
        <dbReference type="EMBL" id="ADL68426.1"/>
    </source>
</evidence>
<dbReference type="AlphaFoldDB" id="D9TM46"/>
<dbReference type="RefSeq" id="WP_013297395.1">
    <property type="nucleotide sequence ID" value="NC_014410.1"/>
</dbReference>
<evidence type="ECO:0000259" key="1">
    <source>
        <dbReference type="PROSITE" id="PS51201"/>
    </source>
</evidence>
<dbReference type="Pfam" id="PF02254">
    <property type="entry name" value="TrkA_N"/>
    <property type="match status" value="1"/>
</dbReference>
<dbReference type="InterPro" id="IPR050721">
    <property type="entry name" value="Trk_Ktr_HKT_K-transport"/>
</dbReference>
<evidence type="ECO:0000259" key="2">
    <source>
        <dbReference type="PROSITE" id="PS51202"/>
    </source>
</evidence>
<dbReference type="PROSITE" id="PS51201">
    <property type="entry name" value="RCK_N"/>
    <property type="match status" value="1"/>
</dbReference>
<dbReference type="PANTHER" id="PTHR43833:SF7">
    <property type="entry name" value="KTR SYSTEM POTASSIUM UPTAKE PROTEIN C"/>
    <property type="match status" value="1"/>
</dbReference>
<dbReference type="InterPro" id="IPR006037">
    <property type="entry name" value="RCK_C"/>
</dbReference>
<feature type="domain" description="RCK C-terminal" evidence="2">
    <location>
        <begin position="136"/>
        <end position="217"/>
    </location>
</feature>
<organism evidence="3 4">
    <name type="scientific">Thermoanaerobacterium thermosaccharolyticum (strain ATCC 7956 / DSM 571 / NCIMB 9385 / NCA 3814 / NCTC 13789 / WDCM 00135 / 2032)</name>
    <name type="common">Clostridium thermosaccharolyticum</name>
    <dbReference type="NCBI Taxonomy" id="580327"/>
    <lineage>
        <taxon>Bacteria</taxon>
        <taxon>Bacillati</taxon>
        <taxon>Bacillota</taxon>
        <taxon>Clostridia</taxon>
        <taxon>Thermoanaerobacterales</taxon>
        <taxon>Thermoanaerobacteraceae</taxon>
        <taxon>Thermoanaerobacterium</taxon>
    </lineage>
</organism>
<dbReference type="STRING" id="580327.Tthe_0888"/>
<proteinExistence type="predicted"/>
<dbReference type="PROSITE" id="PS51202">
    <property type="entry name" value="RCK_C"/>
    <property type="match status" value="1"/>
</dbReference>
<dbReference type="OrthoDB" id="9776294at2"/>
<name>D9TM46_THETC</name>
<dbReference type="GeneID" id="93863754"/>
<dbReference type="eggNOG" id="COG0569">
    <property type="taxonomic scope" value="Bacteria"/>
</dbReference>
<accession>D9TM46</accession>
<dbReference type="GO" id="GO:0008324">
    <property type="term" value="F:monoatomic cation transmembrane transporter activity"/>
    <property type="evidence" value="ECO:0007669"/>
    <property type="project" value="InterPro"/>
</dbReference>